<sequence length="541" mass="60438">MDLSPTQGTLTMIDLEQPSNPIQPSIVDIRKIKGSIALLYTLPTELRFLILGDCIASGHPEFRRASRALQRDGQAIICKEGVYRMRFGAGTDDNGQRPSQEVANAIQNIEITVDLITKDWTKLDLTTLDLTALDLETYTPANQVLGRSMTFAGSQILRGHCEVVFQVACALDVMFTREVLILGHLSLFGGFKKLSLRMERHRAEDLGLPFCACTPNGEETTVQGTMVYLASRLGKAELVKVEKGWRMTFYPKKISPESTYPSMPSRETWSSWSANVIRIVTKRQEETGAAVSFDRKSLMGFIESSMPQKISYVVEVPLGDYAAGLGPFFAKLPRELRDQIISNLLTSGNPQFMSVSRAMSIEGKALIYKKGVYGMNFGHDVSKQEFGLETANCPTPAQEVTDSIQNFSLAFDMRDWQSSGVPESTVSADAAQHLDMLMGCRVPRGTCRISFKLHPYDHPTTFWYINSHLQGLIGFDTVVLRIDVDTTYFPASPHRSIPKRIKWFENVALRVAQVYLQIYLGNGEMGSDKDGKRLILHPRRA</sequence>
<keyword evidence="2" id="KW-1185">Reference proteome</keyword>
<evidence type="ECO:0000313" key="2">
    <source>
        <dbReference type="Proteomes" id="UP000664203"/>
    </source>
</evidence>
<protein>
    <submittedName>
        <fullName evidence="1">Uncharacterized protein</fullName>
    </submittedName>
</protein>
<organism evidence="1 2">
    <name type="scientific">Alectoria fallacina</name>
    <dbReference type="NCBI Taxonomy" id="1903189"/>
    <lineage>
        <taxon>Eukaryota</taxon>
        <taxon>Fungi</taxon>
        <taxon>Dikarya</taxon>
        <taxon>Ascomycota</taxon>
        <taxon>Pezizomycotina</taxon>
        <taxon>Lecanoromycetes</taxon>
        <taxon>OSLEUM clade</taxon>
        <taxon>Lecanoromycetidae</taxon>
        <taxon>Lecanorales</taxon>
        <taxon>Lecanorineae</taxon>
        <taxon>Parmeliaceae</taxon>
        <taxon>Alectoria</taxon>
    </lineage>
</organism>
<reference evidence="1" key="1">
    <citation type="submission" date="2021-03" db="EMBL/GenBank/DDBJ databases">
        <authorList>
            <person name="Tagirdzhanova G."/>
        </authorList>
    </citation>
    <scope>NUCLEOTIDE SEQUENCE</scope>
</reference>
<dbReference type="OrthoDB" id="5420361at2759"/>
<proteinExistence type="predicted"/>
<comment type="caution">
    <text evidence="1">The sequence shown here is derived from an EMBL/GenBank/DDBJ whole genome shotgun (WGS) entry which is preliminary data.</text>
</comment>
<dbReference type="EMBL" id="CAJPDR010000213">
    <property type="protein sequence ID" value="CAF9926322.1"/>
    <property type="molecule type" value="Genomic_DNA"/>
</dbReference>
<dbReference type="AlphaFoldDB" id="A0A8H3FJL3"/>
<name>A0A8H3FJL3_9LECA</name>
<accession>A0A8H3FJL3</accession>
<dbReference type="Proteomes" id="UP000664203">
    <property type="component" value="Unassembled WGS sequence"/>
</dbReference>
<evidence type="ECO:0000313" key="1">
    <source>
        <dbReference type="EMBL" id="CAF9926322.1"/>
    </source>
</evidence>
<gene>
    <name evidence="1" type="ORF">ALECFALPRED_003417</name>
</gene>